<reference evidence="1" key="1">
    <citation type="submission" date="2023-03" db="EMBL/GenBank/DDBJ databases">
        <title>MT1 and MT2 Draft Genomes of Novel Species.</title>
        <authorList>
            <person name="Venkateswaran K."/>
        </authorList>
    </citation>
    <scope>NUCLEOTIDE SEQUENCE</scope>
    <source>
        <strain evidence="1">F6_3S_P_1C</strain>
    </source>
</reference>
<comment type="caution">
    <text evidence="1">The sequence shown here is derived from an EMBL/GenBank/DDBJ whole genome shotgun (WGS) entry which is preliminary data.</text>
</comment>
<dbReference type="RefSeq" id="WP_301243366.1">
    <property type="nucleotide sequence ID" value="NZ_JAROCD010000001.1"/>
</dbReference>
<protein>
    <submittedName>
        <fullName evidence="1">Uncharacterized protein</fullName>
    </submittedName>
</protein>
<proteinExistence type="predicted"/>
<name>A0ABT8J574_9BACL</name>
<accession>A0ABT8J574</accession>
<gene>
    <name evidence="1" type="ORF">P5G61_00635</name>
</gene>
<organism evidence="1 2">
    <name type="scientific">Paenibacillus vandeheii</name>
    <dbReference type="NCBI Taxonomy" id="3035917"/>
    <lineage>
        <taxon>Bacteria</taxon>
        <taxon>Bacillati</taxon>
        <taxon>Bacillota</taxon>
        <taxon>Bacilli</taxon>
        <taxon>Bacillales</taxon>
        <taxon>Paenibacillaceae</taxon>
        <taxon>Paenibacillus</taxon>
    </lineage>
</organism>
<keyword evidence="2" id="KW-1185">Reference proteome</keyword>
<sequence>MERIQEKLDKLQALDPERNLFGAENHQYEMSRSHMWNPGIGMLTGTMTARKRTSGQRLNMSIMIRNGRCRVGWEYGIRTTKPAILLEVVKRLADALTFSEMYRLEHYEDGFVLLQEGSSWPEALQVSIEVASGMNEVAAGELYIYCLFHSWGEFAADWLRQMKTASKRDDGALEWFEL</sequence>
<evidence type="ECO:0000313" key="2">
    <source>
        <dbReference type="Proteomes" id="UP001174205"/>
    </source>
</evidence>
<dbReference type="Proteomes" id="UP001174205">
    <property type="component" value="Unassembled WGS sequence"/>
</dbReference>
<dbReference type="EMBL" id="JAROCD010000001">
    <property type="protein sequence ID" value="MDN4599717.1"/>
    <property type="molecule type" value="Genomic_DNA"/>
</dbReference>
<evidence type="ECO:0000313" key="1">
    <source>
        <dbReference type="EMBL" id="MDN4599717.1"/>
    </source>
</evidence>